<sequence length="230" mass="26039">CRIFLTGFVGFVLLLTAEARVGNSSKVDFCFETQECLLFDLICETSTYEVRHYDSVKWASTKESSYAFEFAAPKMFTRLFKYITGENEGGKKIEMTTPVVVRMPEKKLWEKGDFTMSFLLPSEHQSNPPKPTNVDVYIQETPERNVYVKSYGGWLATLSDKLKSNELSSALDAVNAKYKKGHRSVGYNSPMTMLKRHNEVWYIVEGEPVCNTTGNLFTAPAASHTCNHPI</sequence>
<keyword evidence="7" id="KW-0732">Signal</keyword>
<evidence type="ECO:0000256" key="2">
    <source>
        <dbReference type="ARBA" id="ARBA00009817"/>
    </source>
</evidence>
<dbReference type="GeneTree" id="ENSGT00940000163377"/>
<accession>A0A8C7YE31</accession>
<feature type="signal peptide" evidence="7">
    <location>
        <begin position="1"/>
        <end position="19"/>
    </location>
</feature>
<organism evidence="8 9">
    <name type="scientific">Oryzias sinensis</name>
    <name type="common">Chinese medaka</name>
    <dbReference type="NCBI Taxonomy" id="183150"/>
    <lineage>
        <taxon>Eukaryota</taxon>
        <taxon>Metazoa</taxon>
        <taxon>Chordata</taxon>
        <taxon>Craniata</taxon>
        <taxon>Vertebrata</taxon>
        <taxon>Euteleostomi</taxon>
        <taxon>Actinopterygii</taxon>
        <taxon>Neopterygii</taxon>
        <taxon>Teleostei</taxon>
        <taxon>Neoteleostei</taxon>
        <taxon>Acanthomorphata</taxon>
        <taxon>Ovalentaria</taxon>
        <taxon>Atherinomorphae</taxon>
        <taxon>Beloniformes</taxon>
        <taxon>Adrianichthyidae</taxon>
        <taxon>Oryziinae</taxon>
        <taxon>Oryzias</taxon>
    </lineage>
</organism>
<evidence type="ECO:0000256" key="4">
    <source>
        <dbReference type="ARBA" id="ARBA00022490"/>
    </source>
</evidence>
<comment type="function">
    <text evidence="5">May bind free porphyrinogens that may be present in the cell and thus facilitate removal of these potentially toxic compound. Binds with a high affinity to one molecule of heme or porphyrins. It binds metalloporphyrins, free porphyrins and N-methylprotoporphyrin with similar affinities.</text>
</comment>
<evidence type="ECO:0000256" key="6">
    <source>
        <dbReference type="ARBA" id="ARBA00040755"/>
    </source>
</evidence>
<comment type="subcellular location">
    <subcellularLocation>
        <location evidence="1">Cytoplasm</location>
    </subcellularLocation>
</comment>
<dbReference type="GO" id="GO:0005737">
    <property type="term" value="C:cytoplasm"/>
    <property type="evidence" value="ECO:0007669"/>
    <property type="project" value="UniProtKB-SubCell"/>
</dbReference>
<protein>
    <recommendedName>
        <fullName evidence="6">Heme-binding protein 1</fullName>
    </recommendedName>
</protein>
<keyword evidence="9" id="KW-1185">Reference proteome</keyword>
<dbReference type="PANTHER" id="PTHR11220:SF1">
    <property type="entry name" value="HEME-BINDING PROTEIN 2"/>
    <property type="match status" value="1"/>
</dbReference>
<evidence type="ECO:0000313" key="9">
    <source>
        <dbReference type="Proteomes" id="UP000694383"/>
    </source>
</evidence>
<evidence type="ECO:0000256" key="1">
    <source>
        <dbReference type="ARBA" id="ARBA00004496"/>
    </source>
</evidence>
<name>A0A8C7YE31_9TELE</name>
<dbReference type="Gene3D" id="3.20.80.10">
    <property type="entry name" value="Regulatory factor, effector binding domain"/>
    <property type="match status" value="1"/>
</dbReference>
<comment type="subunit">
    <text evidence="3">Monomer.</text>
</comment>
<evidence type="ECO:0000256" key="3">
    <source>
        <dbReference type="ARBA" id="ARBA00011245"/>
    </source>
</evidence>
<evidence type="ECO:0000256" key="5">
    <source>
        <dbReference type="ARBA" id="ARBA00037673"/>
    </source>
</evidence>
<dbReference type="Proteomes" id="UP000694383">
    <property type="component" value="Unplaced"/>
</dbReference>
<dbReference type="GO" id="GO:0020037">
    <property type="term" value="F:heme binding"/>
    <property type="evidence" value="ECO:0007669"/>
    <property type="project" value="TreeGrafter"/>
</dbReference>
<feature type="chain" id="PRO_5034734607" description="Heme-binding protein 1" evidence="7">
    <location>
        <begin position="20"/>
        <end position="230"/>
    </location>
</feature>
<proteinExistence type="inferred from homology"/>
<comment type="similarity">
    <text evidence="2">Belongs to the HEBP family.</text>
</comment>
<dbReference type="Ensembl" id="ENSOSIT00000028811.1">
    <property type="protein sequence ID" value="ENSOSIP00000027330.1"/>
    <property type="gene ID" value="ENSOSIG00000014341.1"/>
</dbReference>
<dbReference type="AlphaFoldDB" id="A0A8C7YE31"/>
<dbReference type="PANTHER" id="PTHR11220">
    <property type="entry name" value="HEME-BINDING PROTEIN-RELATED"/>
    <property type="match status" value="1"/>
</dbReference>
<evidence type="ECO:0000313" key="8">
    <source>
        <dbReference type="Ensembl" id="ENSOSIP00000027330.1"/>
    </source>
</evidence>
<dbReference type="InterPro" id="IPR006917">
    <property type="entry name" value="SOUL_heme-bd"/>
</dbReference>
<dbReference type="FunFam" id="3.20.80.10:FF:000003">
    <property type="entry name" value="Heme-binding protein 1"/>
    <property type="match status" value="1"/>
</dbReference>
<evidence type="ECO:0000256" key="7">
    <source>
        <dbReference type="SAM" id="SignalP"/>
    </source>
</evidence>
<reference evidence="8" key="2">
    <citation type="submission" date="2025-09" db="UniProtKB">
        <authorList>
            <consortium name="Ensembl"/>
        </authorList>
    </citation>
    <scope>IDENTIFICATION</scope>
</reference>
<dbReference type="SUPFAM" id="SSF55136">
    <property type="entry name" value="Probable bacterial effector-binding domain"/>
    <property type="match status" value="1"/>
</dbReference>
<dbReference type="Pfam" id="PF04832">
    <property type="entry name" value="SOUL"/>
    <property type="match status" value="1"/>
</dbReference>
<dbReference type="InterPro" id="IPR011256">
    <property type="entry name" value="Reg_factor_effector_dom_sf"/>
</dbReference>
<reference evidence="8" key="1">
    <citation type="submission" date="2025-08" db="UniProtKB">
        <authorList>
            <consortium name="Ensembl"/>
        </authorList>
    </citation>
    <scope>IDENTIFICATION</scope>
</reference>
<keyword evidence="4" id="KW-0963">Cytoplasm</keyword>